<organism evidence="10 11">
    <name type="scientific">Clostridium aciditolerans</name>
    <dbReference type="NCBI Taxonomy" id="339861"/>
    <lineage>
        <taxon>Bacteria</taxon>
        <taxon>Bacillati</taxon>
        <taxon>Bacillota</taxon>
        <taxon>Clostridia</taxon>
        <taxon>Eubacteriales</taxon>
        <taxon>Clostridiaceae</taxon>
        <taxon>Clostridium</taxon>
    </lineage>
</organism>
<evidence type="ECO:0000256" key="8">
    <source>
        <dbReference type="NCBIfam" id="TIGR00669"/>
    </source>
</evidence>
<comment type="catalytic activity">
    <reaction evidence="7">
        <text>L-aspartate + NH4(+) + ATP = L-asparagine + AMP + diphosphate + H(+)</text>
        <dbReference type="Rhea" id="RHEA:11372"/>
        <dbReference type="ChEBI" id="CHEBI:15378"/>
        <dbReference type="ChEBI" id="CHEBI:28938"/>
        <dbReference type="ChEBI" id="CHEBI:29991"/>
        <dbReference type="ChEBI" id="CHEBI:30616"/>
        <dbReference type="ChEBI" id="CHEBI:33019"/>
        <dbReference type="ChEBI" id="CHEBI:58048"/>
        <dbReference type="ChEBI" id="CHEBI:456215"/>
        <dbReference type="EC" id="6.3.1.1"/>
    </reaction>
</comment>
<dbReference type="AlphaFoldDB" id="A0A934HXP9"/>
<dbReference type="InterPro" id="IPR006195">
    <property type="entry name" value="aa-tRNA-synth_II"/>
</dbReference>
<evidence type="ECO:0000256" key="1">
    <source>
        <dbReference type="ARBA" id="ARBA00022490"/>
    </source>
</evidence>
<dbReference type="Gene3D" id="3.30.930.10">
    <property type="entry name" value="Bira Bifunctional Protein, Domain 2"/>
    <property type="match status" value="1"/>
</dbReference>
<dbReference type="PANTHER" id="PTHR30073">
    <property type="entry name" value="ASPARTATE--AMMONIA LIGASE"/>
    <property type="match status" value="1"/>
</dbReference>
<accession>A0A934HXP9</accession>
<dbReference type="CDD" id="cd00645">
    <property type="entry name" value="AsnA"/>
    <property type="match status" value="1"/>
</dbReference>
<evidence type="ECO:0000259" key="9">
    <source>
        <dbReference type="PROSITE" id="PS50862"/>
    </source>
</evidence>
<reference evidence="10" key="1">
    <citation type="submission" date="2020-12" db="EMBL/GenBank/DDBJ databases">
        <title>Clostridium thailandense sp. nov., a novel acetogenic bacterium isolated from peat land soil in Thailand.</title>
        <authorList>
            <person name="Chaikitkaew S."/>
            <person name="Birkeland N.K."/>
        </authorList>
    </citation>
    <scope>NUCLEOTIDE SEQUENCE</scope>
    <source>
        <strain evidence="10">DSM 17425</strain>
    </source>
</reference>
<dbReference type="Pfam" id="PF03590">
    <property type="entry name" value="AsnA"/>
    <property type="match status" value="1"/>
</dbReference>
<protein>
    <recommendedName>
        <fullName evidence="7 8">Aspartate--ammonia ligase</fullName>
        <ecNumber evidence="7 8">6.3.1.1</ecNumber>
    </recommendedName>
    <alternativeName>
        <fullName evidence="7">Asparagine synthetase A</fullName>
    </alternativeName>
</protein>
<sequence>MEMLYSSLIKPEGYKPVHNIIETEIGIKKLKDFFEKRIAEELSLTRVSAPIFVKRSTGVNDNLNGIERPVAFDAKAIDDSDIEIVQSLAKWKRIALKRYGFEVGEGIYTDMNAIRRDEDLDNLHSIYVDQWDWEKVINKTDRTMGTLKNTVEAIYKVFKDTEEFIHQLYPAIEEILPEKITFITSQELEDKYPELTPKEREDAIAKEFGAVFISQIGKTLKSGEKHDGRSPDYDDWELNGDILFWYPILDRAVELSSMGIRVDEEALIRQLELSGCQDRRELEYHTMLINKMLPYTIGGGIGQSRICMFFLRKAHIGEVQAALWPQEMIEECEKENILLL</sequence>
<comment type="caution">
    <text evidence="10">The sequence shown here is derived from an EMBL/GenBank/DDBJ whole genome shotgun (WGS) entry which is preliminary data.</text>
</comment>
<dbReference type="GO" id="GO:0005829">
    <property type="term" value="C:cytosol"/>
    <property type="evidence" value="ECO:0007669"/>
    <property type="project" value="TreeGrafter"/>
</dbReference>
<dbReference type="NCBIfam" id="TIGR00669">
    <property type="entry name" value="asnA"/>
    <property type="match status" value="1"/>
</dbReference>
<dbReference type="SUPFAM" id="SSF55681">
    <property type="entry name" value="Class II aaRS and biotin synthetases"/>
    <property type="match status" value="1"/>
</dbReference>
<dbReference type="GO" id="GO:0140096">
    <property type="term" value="F:catalytic activity, acting on a protein"/>
    <property type="evidence" value="ECO:0007669"/>
    <property type="project" value="UniProtKB-ARBA"/>
</dbReference>
<dbReference type="InterPro" id="IPR004618">
    <property type="entry name" value="AsnA"/>
</dbReference>
<proteinExistence type="inferred from homology"/>
<name>A0A934HXP9_9CLOT</name>
<keyword evidence="3 7" id="KW-0028">Amino-acid biosynthesis</keyword>
<keyword evidence="2 7" id="KW-0436">Ligase</keyword>
<dbReference type="GO" id="GO:0004071">
    <property type="term" value="F:aspartate-ammonia ligase activity"/>
    <property type="evidence" value="ECO:0007669"/>
    <property type="project" value="UniProtKB-UniRule"/>
</dbReference>
<dbReference type="GO" id="GO:0070981">
    <property type="term" value="P:L-asparagine biosynthetic process"/>
    <property type="evidence" value="ECO:0007669"/>
    <property type="project" value="UniProtKB-UniRule"/>
</dbReference>
<keyword evidence="6 7" id="KW-0061">Asparagine biosynthesis</keyword>
<evidence type="ECO:0000256" key="4">
    <source>
        <dbReference type="ARBA" id="ARBA00022741"/>
    </source>
</evidence>
<dbReference type="EC" id="6.3.1.1" evidence="7 8"/>
<evidence type="ECO:0000256" key="3">
    <source>
        <dbReference type="ARBA" id="ARBA00022605"/>
    </source>
</evidence>
<evidence type="ECO:0000313" key="10">
    <source>
        <dbReference type="EMBL" id="MBI6875238.1"/>
    </source>
</evidence>
<dbReference type="Proteomes" id="UP000622687">
    <property type="component" value="Unassembled WGS sequence"/>
</dbReference>
<dbReference type="PROSITE" id="PS50862">
    <property type="entry name" value="AA_TRNA_LIGASE_II"/>
    <property type="match status" value="1"/>
</dbReference>
<keyword evidence="4 7" id="KW-0547">Nucleotide-binding</keyword>
<dbReference type="GO" id="GO:0005524">
    <property type="term" value="F:ATP binding"/>
    <property type="evidence" value="ECO:0007669"/>
    <property type="project" value="UniProtKB-UniRule"/>
</dbReference>
<dbReference type="GO" id="GO:0016740">
    <property type="term" value="F:transferase activity"/>
    <property type="evidence" value="ECO:0007669"/>
    <property type="project" value="UniProtKB-ARBA"/>
</dbReference>
<evidence type="ECO:0000256" key="5">
    <source>
        <dbReference type="ARBA" id="ARBA00022840"/>
    </source>
</evidence>
<keyword evidence="11" id="KW-1185">Reference proteome</keyword>
<keyword evidence="5 7" id="KW-0067">ATP-binding</keyword>
<dbReference type="PIRSF" id="PIRSF001555">
    <property type="entry name" value="Asp_ammon_ligase"/>
    <property type="match status" value="1"/>
</dbReference>
<comment type="subcellular location">
    <subcellularLocation>
        <location evidence="7">Cytoplasm</location>
    </subcellularLocation>
</comment>
<dbReference type="PANTHER" id="PTHR30073:SF5">
    <property type="entry name" value="ASPARTATE--AMMONIA LIGASE"/>
    <property type="match status" value="1"/>
</dbReference>
<evidence type="ECO:0000256" key="7">
    <source>
        <dbReference type="HAMAP-Rule" id="MF_00555"/>
    </source>
</evidence>
<gene>
    <name evidence="7" type="primary">asnA</name>
    <name evidence="10" type="ORF">I6U51_21420</name>
</gene>
<comment type="similarity">
    <text evidence="7">Belongs to the class-II aminoacyl-tRNA synthetase family. AsnA subfamily.</text>
</comment>
<keyword evidence="1 7" id="KW-0963">Cytoplasm</keyword>
<feature type="domain" description="Aminoacyl-transfer RNA synthetases class-II family profile" evidence="9">
    <location>
        <begin position="30"/>
        <end position="325"/>
    </location>
</feature>
<dbReference type="InterPro" id="IPR045864">
    <property type="entry name" value="aa-tRNA-synth_II/BPL/LPL"/>
</dbReference>
<comment type="pathway">
    <text evidence="7">Amino-acid biosynthesis; L-asparagine biosynthesis; L-asparagine from L-aspartate (ammonia route): step 1/1.</text>
</comment>
<dbReference type="HAMAP" id="MF_00555">
    <property type="entry name" value="AsnA"/>
    <property type="match status" value="1"/>
</dbReference>
<evidence type="ECO:0000256" key="2">
    <source>
        <dbReference type="ARBA" id="ARBA00022598"/>
    </source>
</evidence>
<dbReference type="EMBL" id="JAEEGB010000039">
    <property type="protein sequence ID" value="MBI6875238.1"/>
    <property type="molecule type" value="Genomic_DNA"/>
</dbReference>
<evidence type="ECO:0000313" key="11">
    <source>
        <dbReference type="Proteomes" id="UP000622687"/>
    </source>
</evidence>
<evidence type="ECO:0000256" key="6">
    <source>
        <dbReference type="ARBA" id="ARBA00022888"/>
    </source>
</evidence>